<dbReference type="AlphaFoldDB" id="A0A7C2C6G5"/>
<reference evidence="2" key="1">
    <citation type="journal article" date="2020" name="mSystems">
        <title>Genome- and Community-Level Interaction Insights into Carbon Utilization and Element Cycling Functions of Hydrothermarchaeota in Hydrothermal Sediment.</title>
        <authorList>
            <person name="Zhou Z."/>
            <person name="Liu Y."/>
            <person name="Xu W."/>
            <person name="Pan J."/>
            <person name="Luo Z.H."/>
            <person name="Li M."/>
        </authorList>
    </citation>
    <scope>NUCLEOTIDE SEQUENCE [LARGE SCALE GENOMIC DNA]</scope>
    <source>
        <strain evidence="2">SpSt-246</strain>
    </source>
</reference>
<sequence>MKRLFFLASLALALAACSGHTVHRVEVDLLSFVPQGSRSGTLSLTQAEVRLPDDPAGQEIRVPGAEALEDGRIALQVGLQNTGTLPADLTLEVRAGPRSDPDLYDGTGGDFAVKTASLTLNPGQAGTLDGSLAIGPGDPLYNLIKTGAFRLGVRIQVNSGAQVGYTLNQAEVVLRLRLFNLIPNP</sequence>
<dbReference type="Pfam" id="PF08139">
    <property type="entry name" value="LPAM_1"/>
    <property type="match status" value="1"/>
</dbReference>
<gene>
    <name evidence="2" type="ORF">ENP73_12105</name>
</gene>
<accession>A0A7C2C6G5</accession>
<proteinExistence type="predicted"/>
<protein>
    <recommendedName>
        <fullName evidence="3">Lipoprotein</fullName>
    </recommendedName>
</protein>
<comment type="caution">
    <text evidence="2">The sequence shown here is derived from an EMBL/GenBank/DDBJ whole genome shotgun (WGS) entry which is preliminary data.</text>
</comment>
<dbReference type="PROSITE" id="PS51257">
    <property type="entry name" value="PROKAR_LIPOPROTEIN"/>
    <property type="match status" value="1"/>
</dbReference>
<evidence type="ECO:0000256" key="1">
    <source>
        <dbReference type="ARBA" id="ARBA00022729"/>
    </source>
</evidence>
<name>A0A7C2C6G5_9DEIN</name>
<evidence type="ECO:0008006" key="3">
    <source>
        <dbReference type="Google" id="ProtNLM"/>
    </source>
</evidence>
<dbReference type="InterPro" id="IPR012640">
    <property type="entry name" value="Membr_lipoprot_lipid_attach_CS"/>
</dbReference>
<organism evidence="2">
    <name type="scientific">Thermus islandicus</name>
    <dbReference type="NCBI Taxonomy" id="540988"/>
    <lineage>
        <taxon>Bacteria</taxon>
        <taxon>Thermotogati</taxon>
        <taxon>Deinococcota</taxon>
        <taxon>Deinococci</taxon>
        <taxon>Thermales</taxon>
        <taxon>Thermaceae</taxon>
        <taxon>Thermus</taxon>
    </lineage>
</organism>
<evidence type="ECO:0000313" key="2">
    <source>
        <dbReference type="EMBL" id="HEH83641.1"/>
    </source>
</evidence>
<keyword evidence="1" id="KW-0732">Signal</keyword>
<dbReference type="EMBL" id="DSKL01000457">
    <property type="protein sequence ID" value="HEH83641.1"/>
    <property type="molecule type" value="Genomic_DNA"/>
</dbReference>